<dbReference type="Proteomes" id="UP001611162">
    <property type="component" value="Unassembled WGS sequence"/>
</dbReference>
<evidence type="ECO:0000313" key="2">
    <source>
        <dbReference type="Proteomes" id="UP001611162"/>
    </source>
</evidence>
<proteinExistence type="predicted"/>
<gene>
    <name evidence="1" type="ORF">ACH4TF_19035</name>
</gene>
<name>A0ABW7T4W8_9ACTN</name>
<sequence length="121" mass="13353">MHITTPSGLITGPAGSCSTSMCCNAAPRVLVHFNPKARGSQDVRIGAYCLPCMGKKVVPREIYEVEILRAESFQPGMSVPDDSWELREFTDEETAEIAAIHSGELLCTYMGSGMWDWRRQA</sequence>
<reference evidence="1 2" key="1">
    <citation type="submission" date="2024-10" db="EMBL/GenBank/DDBJ databases">
        <title>The Natural Products Discovery Center: Release of the First 8490 Sequenced Strains for Exploring Actinobacteria Biosynthetic Diversity.</title>
        <authorList>
            <person name="Kalkreuter E."/>
            <person name="Kautsar S.A."/>
            <person name="Yang D."/>
            <person name="Bader C.D."/>
            <person name="Teijaro C.N."/>
            <person name="Fluegel L."/>
            <person name="Davis C.M."/>
            <person name="Simpson J.R."/>
            <person name="Lauterbach L."/>
            <person name="Steele A.D."/>
            <person name="Gui C."/>
            <person name="Meng S."/>
            <person name="Li G."/>
            <person name="Viehrig K."/>
            <person name="Ye F."/>
            <person name="Su P."/>
            <person name="Kiefer A.F."/>
            <person name="Nichols A."/>
            <person name="Cepeda A.J."/>
            <person name="Yan W."/>
            <person name="Fan B."/>
            <person name="Jiang Y."/>
            <person name="Adhikari A."/>
            <person name="Zheng C.-J."/>
            <person name="Schuster L."/>
            <person name="Cowan T.M."/>
            <person name="Smanski M.J."/>
            <person name="Chevrette M.G."/>
            <person name="De Carvalho L.P.S."/>
            <person name="Shen B."/>
        </authorList>
    </citation>
    <scope>NUCLEOTIDE SEQUENCE [LARGE SCALE GENOMIC DNA]</scope>
    <source>
        <strain evidence="1 2">NPDC020979</strain>
    </source>
</reference>
<accession>A0ABW7T4W8</accession>
<dbReference type="RefSeq" id="WP_397613426.1">
    <property type="nucleotide sequence ID" value="NZ_JBIRRB010000006.1"/>
</dbReference>
<dbReference type="EMBL" id="JBIRRB010000006">
    <property type="protein sequence ID" value="MFI0912542.1"/>
    <property type="molecule type" value="Genomic_DNA"/>
</dbReference>
<keyword evidence="2" id="KW-1185">Reference proteome</keyword>
<evidence type="ECO:0000313" key="1">
    <source>
        <dbReference type="EMBL" id="MFI0912542.1"/>
    </source>
</evidence>
<organism evidence="1 2">
    <name type="scientific">Streptomyces abikoensis</name>
    <dbReference type="NCBI Taxonomy" id="97398"/>
    <lineage>
        <taxon>Bacteria</taxon>
        <taxon>Bacillati</taxon>
        <taxon>Actinomycetota</taxon>
        <taxon>Actinomycetes</taxon>
        <taxon>Kitasatosporales</taxon>
        <taxon>Streptomycetaceae</taxon>
        <taxon>Streptomyces</taxon>
    </lineage>
</organism>
<comment type="caution">
    <text evidence="1">The sequence shown here is derived from an EMBL/GenBank/DDBJ whole genome shotgun (WGS) entry which is preliminary data.</text>
</comment>
<protein>
    <submittedName>
        <fullName evidence="1">Uncharacterized protein</fullName>
    </submittedName>
</protein>